<keyword evidence="9" id="KW-0677">Repeat</keyword>
<dbReference type="InterPro" id="IPR036890">
    <property type="entry name" value="HATPase_C_sf"/>
</dbReference>
<keyword evidence="5" id="KW-0716">Sensory transduction</keyword>
<keyword evidence="13" id="KW-0157">Chromophore</keyword>
<dbReference type="SMART" id="SM00086">
    <property type="entry name" value="PAC"/>
    <property type="match status" value="1"/>
</dbReference>
<dbReference type="GO" id="GO:0004673">
    <property type="term" value="F:protein histidine kinase activity"/>
    <property type="evidence" value="ECO:0007669"/>
    <property type="project" value="UniProtKB-EC"/>
</dbReference>
<dbReference type="RefSeq" id="WP_130586323.1">
    <property type="nucleotide sequence ID" value="NZ_AP019389.1"/>
</dbReference>
<keyword evidence="15" id="KW-0675">Receptor</keyword>
<dbReference type="EC" id="2.7.13.3" evidence="2"/>
<dbReference type="GO" id="GO:0009881">
    <property type="term" value="F:photoreceptor activity"/>
    <property type="evidence" value="ECO:0007669"/>
    <property type="project" value="UniProtKB-KW"/>
</dbReference>
<dbReference type="Pfam" id="PF07536">
    <property type="entry name" value="HWE_HK"/>
    <property type="match status" value="1"/>
</dbReference>
<dbReference type="Gene3D" id="3.30.565.10">
    <property type="entry name" value="Histidine kinase-like ATPase, C-terminal domain"/>
    <property type="match status" value="1"/>
</dbReference>
<dbReference type="Pfam" id="PF13426">
    <property type="entry name" value="PAS_9"/>
    <property type="match status" value="1"/>
</dbReference>
<keyword evidence="20" id="KW-1185">Reference proteome</keyword>
<dbReference type="PANTHER" id="PTHR41523:SF8">
    <property type="entry name" value="ETHYLENE RESPONSE SENSOR PROTEIN"/>
    <property type="match status" value="1"/>
</dbReference>
<dbReference type="SMART" id="SM00091">
    <property type="entry name" value="PAS"/>
    <property type="match status" value="1"/>
</dbReference>
<dbReference type="InterPro" id="IPR000700">
    <property type="entry name" value="PAS-assoc_C"/>
</dbReference>
<keyword evidence="4" id="KW-0597">Phosphoprotein</keyword>
<evidence type="ECO:0000256" key="1">
    <source>
        <dbReference type="ARBA" id="ARBA00000085"/>
    </source>
</evidence>
<dbReference type="EMBL" id="AP019389">
    <property type="protein sequence ID" value="BBI20467.1"/>
    <property type="molecule type" value="Genomic_DNA"/>
</dbReference>
<evidence type="ECO:0000256" key="2">
    <source>
        <dbReference type="ARBA" id="ARBA00012438"/>
    </source>
</evidence>
<evidence type="ECO:0000256" key="13">
    <source>
        <dbReference type="ARBA" id="ARBA00022991"/>
    </source>
</evidence>
<dbReference type="InterPro" id="IPR000014">
    <property type="entry name" value="PAS"/>
</dbReference>
<keyword evidence="10" id="KW-0547">Nucleotide-binding</keyword>
<evidence type="ECO:0000256" key="8">
    <source>
        <dbReference type="ARBA" id="ARBA00022679"/>
    </source>
</evidence>
<dbReference type="InterPro" id="IPR011102">
    <property type="entry name" value="Sig_transdc_His_kinase_HWE"/>
</dbReference>
<dbReference type="NCBIfam" id="NF010077">
    <property type="entry name" value="PRK13559.1"/>
    <property type="match status" value="1"/>
</dbReference>
<keyword evidence="11 19" id="KW-0418">Kinase</keyword>
<dbReference type="PANTHER" id="PTHR41523">
    <property type="entry name" value="TWO-COMPONENT SYSTEM SENSOR PROTEIN"/>
    <property type="match status" value="1"/>
</dbReference>
<evidence type="ECO:0000313" key="20">
    <source>
        <dbReference type="Proteomes" id="UP000290057"/>
    </source>
</evidence>
<evidence type="ECO:0000256" key="14">
    <source>
        <dbReference type="ARBA" id="ARBA00023026"/>
    </source>
</evidence>
<feature type="domain" description="PAS" evidence="17">
    <location>
        <begin position="42"/>
        <end position="115"/>
    </location>
</feature>
<evidence type="ECO:0000256" key="16">
    <source>
        <dbReference type="SAM" id="MobiDB-lite"/>
    </source>
</evidence>
<dbReference type="SMART" id="SM00911">
    <property type="entry name" value="HWE_HK"/>
    <property type="match status" value="1"/>
</dbReference>
<sequence>MGDAMGEEDGSTANGGMSGDAAAQAAHNARMAGRLAKLRIGSSQLFLQMTEQTRMALCLADPHQPDCPLVYCNRAFLDLTGYSRDEVIGHNCRLLQGPKTKRSAAASLAEAIRSEQYTVVDILNYRKDGTSFWNAVHVGPIYDEQGALVYYFGSQWDITELLAARESIVEGDRVAAELRHRTDNLFSVLSAIVRLSARNTQDVGELTEKLERRIEALAGAHRASLSADALEHDRTNLRTLIEAVMRPYRNARADRIDLAGELIELPRQHVTPLGLTLHELATNALKYGALSHEDGKVHIDWEVREGALVIHWIERRETGASPLPAEPVTKGSGSGTRLIEGVMRGLGGATDMRFDPEGFRATIRVPVSPVAGAG</sequence>
<dbReference type="SUPFAM" id="SSF55785">
    <property type="entry name" value="PYP-like sensor domain (PAS domain)"/>
    <property type="match status" value="1"/>
</dbReference>
<organism evidence="19 20">
    <name type="scientific">Qipengyuania flava</name>
    <dbReference type="NCBI Taxonomy" id="192812"/>
    <lineage>
        <taxon>Bacteria</taxon>
        <taxon>Pseudomonadati</taxon>
        <taxon>Pseudomonadota</taxon>
        <taxon>Alphaproteobacteria</taxon>
        <taxon>Sphingomonadales</taxon>
        <taxon>Erythrobacteraceae</taxon>
        <taxon>Qipengyuania</taxon>
    </lineage>
</organism>
<gene>
    <name evidence="19" type="primary">lovK</name>
    <name evidence="19" type="ORF">EKJ_13140</name>
</gene>
<dbReference type="InterPro" id="IPR001610">
    <property type="entry name" value="PAC"/>
</dbReference>
<dbReference type="NCBIfam" id="TIGR00229">
    <property type="entry name" value="sensory_box"/>
    <property type="match status" value="1"/>
</dbReference>
<evidence type="ECO:0000259" key="18">
    <source>
        <dbReference type="PROSITE" id="PS50113"/>
    </source>
</evidence>
<accession>A0A3T1CHK3</accession>
<dbReference type="PROSITE" id="PS50112">
    <property type="entry name" value="PAS"/>
    <property type="match status" value="1"/>
</dbReference>
<feature type="region of interest" description="Disordered" evidence="16">
    <location>
        <begin position="1"/>
        <end position="21"/>
    </location>
</feature>
<feature type="compositionally biased region" description="Acidic residues" evidence="16">
    <location>
        <begin position="1"/>
        <end position="10"/>
    </location>
</feature>
<dbReference type="CDD" id="cd00130">
    <property type="entry name" value="PAS"/>
    <property type="match status" value="1"/>
</dbReference>
<dbReference type="Proteomes" id="UP000290057">
    <property type="component" value="Chromosome"/>
</dbReference>
<evidence type="ECO:0000256" key="5">
    <source>
        <dbReference type="ARBA" id="ARBA00022606"/>
    </source>
</evidence>
<evidence type="ECO:0000256" key="12">
    <source>
        <dbReference type="ARBA" id="ARBA00022840"/>
    </source>
</evidence>
<dbReference type="SUPFAM" id="SSF55874">
    <property type="entry name" value="ATPase domain of HSP90 chaperone/DNA topoisomerase II/histidine kinase"/>
    <property type="match status" value="1"/>
</dbReference>
<evidence type="ECO:0000256" key="4">
    <source>
        <dbReference type="ARBA" id="ARBA00022553"/>
    </source>
</evidence>
<keyword evidence="6" id="KW-0285">Flavoprotein</keyword>
<evidence type="ECO:0000313" key="19">
    <source>
        <dbReference type="EMBL" id="BBI20467.1"/>
    </source>
</evidence>
<dbReference type="PROSITE" id="PS50113">
    <property type="entry name" value="PAC"/>
    <property type="match status" value="1"/>
</dbReference>
<dbReference type="InterPro" id="IPR035965">
    <property type="entry name" value="PAS-like_dom_sf"/>
</dbReference>
<evidence type="ECO:0000256" key="10">
    <source>
        <dbReference type="ARBA" id="ARBA00022741"/>
    </source>
</evidence>
<evidence type="ECO:0000256" key="7">
    <source>
        <dbReference type="ARBA" id="ARBA00022643"/>
    </source>
</evidence>
<evidence type="ECO:0000259" key="17">
    <source>
        <dbReference type="PROSITE" id="PS50112"/>
    </source>
</evidence>
<evidence type="ECO:0000256" key="15">
    <source>
        <dbReference type="ARBA" id="ARBA00023170"/>
    </source>
</evidence>
<keyword evidence="7" id="KW-0288">FMN</keyword>
<proteinExistence type="predicted"/>
<dbReference type="GO" id="GO:0005524">
    <property type="term" value="F:ATP binding"/>
    <property type="evidence" value="ECO:0007669"/>
    <property type="project" value="UniProtKB-KW"/>
</dbReference>
<feature type="domain" description="PAC" evidence="18">
    <location>
        <begin position="113"/>
        <end position="170"/>
    </location>
</feature>
<evidence type="ECO:0000256" key="9">
    <source>
        <dbReference type="ARBA" id="ARBA00022737"/>
    </source>
</evidence>
<dbReference type="Gene3D" id="3.30.450.20">
    <property type="entry name" value="PAS domain"/>
    <property type="match status" value="1"/>
</dbReference>
<comment type="catalytic activity">
    <reaction evidence="1">
        <text>ATP + protein L-histidine = ADP + protein N-phospho-L-histidine.</text>
        <dbReference type="EC" id="2.7.13.3"/>
    </reaction>
</comment>
<protein>
    <recommendedName>
        <fullName evidence="2">histidine kinase</fullName>
        <ecNumber evidence="2">2.7.13.3</ecNumber>
    </recommendedName>
</protein>
<keyword evidence="12" id="KW-0067">ATP-binding</keyword>
<evidence type="ECO:0000256" key="6">
    <source>
        <dbReference type="ARBA" id="ARBA00022630"/>
    </source>
</evidence>
<dbReference type="AlphaFoldDB" id="A0A3T1CHK3"/>
<evidence type="ECO:0000256" key="3">
    <source>
        <dbReference type="ARBA" id="ARBA00022543"/>
    </source>
</evidence>
<keyword evidence="3" id="KW-0600">Photoreceptor protein</keyword>
<evidence type="ECO:0000256" key="11">
    <source>
        <dbReference type="ARBA" id="ARBA00022777"/>
    </source>
</evidence>
<name>A0A3T1CHK3_9SPHN</name>
<keyword evidence="8" id="KW-0808">Transferase</keyword>
<reference evidence="19 20" key="1">
    <citation type="submission" date="2019-01" db="EMBL/GenBank/DDBJ databases">
        <title>Complete genome sequence of Erythrobacter flavus KJ5.</title>
        <authorList>
            <person name="Kanesaki Y."/>
            <person name="Brotosudarmo T."/>
            <person name="Moriuchi R."/>
            <person name="Awai K."/>
        </authorList>
    </citation>
    <scope>NUCLEOTIDE SEQUENCE [LARGE SCALE GENOMIC DNA]</scope>
    <source>
        <strain evidence="19 20">KJ5</strain>
    </source>
</reference>
<keyword evidence="14" id="KW-0843">Virulence</keyword>